<reference evidence="3 4" key="1">
    <citation type="submission" date="2020-03" db="EMBL/GenBank/DDBJ databases">
        <title>Sequencing the genomes of 1000 actinobacteria strains.</title>
        <authorList>
            <person name="Klenk H.-P."/>
        </authorList>
    </citation>
    <scope>NUCLEOTIDE SEQUENCE [LARGE SCALE GENOMIC DNA]</scope>
    <source>
        <strain evidence="3 4">DSM 16403</strain>
    </source>
</reference>
<feature type="chain" id="PRO_5039503497" description="Lipoprotein" evidence="2">
    <location>
        <begin position="20"/>
        <end position="391"/>
    </location>
</feature>
<protein>
    <recommendedName>
        <fullName evidence="5">Lipoprotein</fullName>
    </recommendedName>
</protein>
<evidence type="ECO:0000256" key="1">
    <source>
        <dbReference type="SAM" id="MobiDB-lite"/>
    </source>
</evidence>
<accession>A0A846RUB1</accession>
<evidence type="ECO:0000313" key="4">
    <source>
        <dbReference type="Proteomes" id="UP000547458"/>
    </source>
</evidence>
<comment type="caution">
    <text evidence="3">The sequence shown here is derived from an EMBL/GenBank/DDBJ whole genome shotgun (WGS) entry which is preliminary data.</text>
</comment>
<dbReference type="SUPFAM" id="SSF50969">
    <property type="entry name" value="YVTN repeat-like/Quinoprotein amine dehydrogenase"/>
    <property type="match status" value="1"/>
</dbReference>
<keyword evidence="2" id="KW-0732">Signal</keyword>
<dbReference type="InterPro" id="IPR015943">
    <property type="entry name" value="WD40/YVTN_repeat-like_dom_sf"/>
</dbReference>
<dbReference type="Proteomes" id="UP000547458">
    <property type="component" value="Unassembled WGS sequence"/>
</dbReference>
<dbReference type="Gene3D" id="2.130.10.10">
    <property type="entry name" value="YVTN repeat-like/Quinoprotein amine dehydrogenase"/>
    <property type="match status" value="2"/>
</dbReference>
<feature type="region of interest" description="Disordered" evidence="1">
    <location>
        <begin position="22"/>
        <end position="62"/>
    </location>
</feature>
<evidence type="ECO:0008006" key="5">
    <source>
        <dbReference type="Google" id="ProtNLM"/>
    </source>
</evidence>
<dbReference type="PROSITE" id="PS51257">
    <property type="entry name" value="PROKAR_LIPOPROTEIN"/>
    <property type="match status" value="1"/>
</dbReference>
<name>A0A846RUB1_9MICC</name>
<dbReference type="EMBL" id="JAATJL010000001">
    <property type="protein sequence ID" value="NJC24134.1"/>
    <property type="molecule type" value="Genomic_DNA"/>
</dbReference>
<gene>
    <name evidence="3" type="ORF">BJ994_003210</name>
</gene>
<dbReference type="InterPro" id="IPR011044">
    <property type="entry name" value="Quino_amine_DH_bsu"/>
</dbReference>
<feature type="signal peptide" evidence="2">
    <location>
        <begin position="1"/>
        <end position="19"/>
    </location>
</feature>
<sequence length="391" mass="40903">MLRRVVVVLCLLLMSACTAVPVDAPSESPEPAEPSLSVEISRPPLTEPPVSVQTPDVAKPPAAEPDLVLATDASGDSVLLIDPADRENPVQDTIPVGAAPWDVYVAAGQAFVSTAEGVAVVDLDRRARTALIPHAHQPARVEFGEYRPGGTGIVASDDGSTVYVAVVVAGGTSVLEKIDVAAGQSIANVEVGLRPFDILLSDDGSEIYTIDHDSFSVHIVESGTFAARRIEVAPFGTEGGLASWEKPHYGAIDDDGNLLLPHQGLALAVVDPATGTVAVEEMTANSHQHGAAYTDGKLLAIGTGAFGNATGEPNLTIRDPAMGREEIVPLDRLHETVLPWTDAAGTQYALLSGGYTRDGFWPGITAVNLETLEQYEIEVSGRPQSLASTTP</sequence>
<dbReference type="PANTHER" id="PTHR47197">
    <property type="entry name" value="PROTEIN NIRF"/>
    <property type="match status" value="1"/>
</dbReference>
<keyword evidence="4" id="KW-1185">Reference proteome</keyword>
<organism evidence="3 4">
    <name type="scientific">Arthrobacter pigmenti</name>
    <dbReference type="NCBI Taxonomy" id="271432"/>
    <lineage>
        <taxon>Bacteria</taxon>
        <taxon>Bacillati</taxon>
        <taxon>Actinomycetota</taxon>
        <taxon>Actinomycetes</taxon>
        <taxon>Micrococcales</taxon>
        <taxon>Micrococcaceae</taxon>
        <taxon>Arthrobacter</taxon>
    </lineage>
</organism>
<evidence type="ECO:0000256" key="2">
    <source>
        <dbReference type="SAM" id="SignalP"/>
    </source>
</evidence>
<evidence type="ECO:0000313" key="3">
    <source>
        <dbReference type="EMBL" id="NJC24134.1"/>
    </source>
</evidence>
<dbReference type="PANTHER" id="PTHR47197:SF3">
    <property type="entry name" value="DIHYDRO-HEME D1 DEHYDROGENASE"/>
    <property type="match status" value="1"/>
</dbReference>
<dbReference type="InterPro" id="IPR051200">
    <property type="entry name" value="Host-pathogen_enzymatic-act"/>
</dbReference>
<proteinExistence type="predicted"/>
<feature type="compositionally biased region" description="Low complexity" evidence="1">
    <location>
        <begin position="25"/>
        <end position="39"/>
    </location>
</feature>
<dbReference type="AlphaFoldDB" id="A0A846RUB1"/>
<dbReference type="RefSeq" id="WP_167995427.1">
    <property type="nucleotide sequence ID" value="NZ_JAATJL010000001.1"/>
</dbReference>